<dbReference type="PROSITE" id="PS51112">
    <property type="entry name" value="AMMECR1"/>
    <property type="match status" value="1"/>
</dbReference>
<dbReference type="Gene3D" id="3.30.700.20">
    <property type="entry name" value="Hypothetical protein ph0010, domain 1"/>
    <property type="match status" value="1"/>
</dbReference>
<evidence type="ECO:0000313" key="2">
    <source>
        <dbReference type="EMBL" id="CAI2718753.1"/>
    </source>
</evidence>
<name>A0ABM9HEX6_9BACT</name>
<proteinExistence type="predicted"/>
<sequence length="172" mass="19239">MDTAVKGYVYLAQQSVAHFLRHQQTLPCPANLPDALKLKAGAFVSIKKNGQLRGCIGTLEPQQDNLAIEIIENAVKAATQDPRFDSVTEDELEALSFSIDVLTPLEPVDDFSKLDPKRYGLVIRHATRQGVLLPDLEGVPTVMDQVRLCRAKGGIAEDDTQEYFRFRVKRFR</sequence>
<dbReference type="PANTHER" id="PTHR13016:SF0">
    <property type="entry name" value="AMME SYNDROME CANDIDATE GENE 1 PROTEIN"/>
    <property type="match status" value="1"/>
</dbReference>
<dbReference type="InterPro" id="IPR023473">
    <property type="entry name" value="AMMECR1"/>
</dbReference>
<keyword evidence="3" id="KW-1185">Reference proteome</keyword>
<dbReference type="InterPro" id="IPR036071">
    <property type="entry name" value="AMMECR1_dom_sf"/>
</dbReference>
<feature type="domain" description="AMMECR1" evidence="1">
    <location>
        <begin position="3"/>
        <end position="172"/>
    </location>
</feature>
<dbReference type="EMBL" id="OX336137">
    <property type="protein sequence ID" value="CAI2718753.1"/>
    <property type="molecule type" value="Genomic_DNA"/>
</dbReference>
<evidence type="ECO:0000313" key="3">
    <source>
        <dbReference type="Proteomes" id="UP001157733"/>
    </source>
</evidence>
<gene>
    <name evidence="2" type="ORF">NSPWAT_1897</name>
</gene>
<protein>
    <submittedName>
        <fullName evidence="2">AMMECR1 domain protein</fullName>
    </submittedName>
</protein>
<dbReference type="RefSeq" id="WP_282011633.1">
    <property type="nucleotide sequence ID" value="NZ_OX336137.1"/>
</dbReference>
<dbReference type="Pfam" id="PF01871">
    <property type="entry name" value="AMMECR1"/>
    <property type="match status" value="1"/>
</dbReference>
<dbReference type="Proteomes" id="UP001157733">
    <property type="component" value="Chromosome"/>
</dbReference>
<reference evidence="2 3" key="1">
    <citation type="submission" date="2022-09" db="EMBL/GenBank/DDBJ databases">
        <authorList>
            <person name="Kop L."/>
        </authorList>
    </citation>
    <scope>NUCLEOTIDE SEQUENCE [LARGE SCALE GENOMIC DNA]</scope>
    <source>
        <strain evidence="2 3">347</strain>
    </source>
</reference>
<dbReference type="InterPro" id="IPR002733">
    <property type="entry name" value="AMMECR1_domain"/>
</dbReference>
<dbReference type="PANTHER" id="PTHR13016">
    <property type="entry name" value="AMMECR1 HOMOLOG"/>
    <property type="match status" value="1"/>
</dbReference>
<dbReference type="SUPFAM" id="SSF143447">
    <property type="entry name" value="AMMECR1-like"/>
    <property type="match status" value="1"/>
</dbReference>
<organism evidence="2 3">
    <name type="scientific">Nitrospina watsonii</name>
    <dbReference type="NCBI Taxonomy" id="1323948"/>
    <lineage>
        <taxon>Bacteria</taxon>
        <taxon>Pseudomonadati</taxon>
        <taxon>Nitrospinota/Tectimicrobiota group</taxon>
        <taxon>Nitrospinota</taxon>
        <taxon>Nitrospinia</taxon>
        <taxon>Nitrospinales</taxon>
        <taxon>Nitrospinaceae</taxon>
        <taxon>Nitrospina</taxon>
    </lineage>
</organism>
<dbReference type="InterPro" id="IPR027485">
    <property type="entry name" value="AMMECR1_N"/>
</dbReference>
<dbReference type="NCBIfam" id="TIGR04335">
    <property type="entry name" value="AmmeMemoSam_A"/>
    <property type="match status" value="1"/>
</dbReference>
<accession>A0ABM9HEX6</accession>
<evidence type="ECO:0000259" key="1">
    <source>
        <dbReference type="PROSITE" id="PS51112"/>
    </source>
</evidence>
<dbReference type="InterPro" id="IPR027623">
    <property type="entry name" value="AmmeMemoSam_A"/>
</dbReference>